<protein>
    <submittedName>
        <fullName evidence="2">Uncharacterized protein</fullName>
    </submittedName>
</protein>
<sequence>MEAHIEQGAHDSAMSLVVAQNAHESQQRTGGNHPARVGGRHSNGVSHSQA</sequence>
<organism evidence="2 3">
    <name type="scientific">Rhizobium rhizogenes NBRC 13257</name>
    <dbReference type="NCBI Taxonomy" id="1220581"/>
    <lineage>
        <taxon>Bacteria</taxon>
        <taxon>Pseudomonadati</taxon>
        <taxon>Pseudomonadota</taxon>
        <taxon>Alphaproteobacteria</taxon>
        <taxon>Hyphomicrobiales</taxon>
        <taxon>Rhizobiaceae</taxon>
        <taxon>Rhizobium/Agrobacterium group</taxon>
        <taxon>Rhizobium</taxon>
    </lineage>
</organism>
<evidence type="ECO:0000313" key="2">
    <source>
        <dbReference type="EMBL" id="GAJ97107.1"/>
    </source>
</evidence>
<dbReference type="Proteomes" id="UP000026941">
    <property type="component" value="Unassembled WGS sequence"/>
</dbReference>
<evidence type="ECO:0000313" key="3">
    <source>
        <dbReference type="Proteomes" id="UP000026941"/>
    </source>
</evidence>
<reference evidence="2 3" key="1">
    <citation type="submission" date="2014-05" db="EMBL/GenBank/DDBJ databases">
        <title>Whole genome shotgun sequence of Rhizobium rhizogenes NBRC 13257.</title>
        <authorList>
            <person name="Katano-Makiyama Y."/>
            <person name="Hosoyama A."/>
            <person name="Hashimoto M."/>
            <person name="Hosoyama Y."/>
            <person name="Noguchi M."/>
            <person name="Tsuchikane K."/>
            <person name="Kimura A."/>
            <person name="Ohji S."/>
            <person name="Ichikawa N."/>
            <person name="Yamazoe A."/>
            <person name="Fujita N."/>
        </authorList>
    </citation>
    <scope>NUCLEOTIDE SEQUENCE [LARGE SCALE GENOMIC DNA]</scope>
    <source>
        <strain evidence="2 3">NBRC 13257</strain>
    </source>
</reference>
<feature type="region of interest" description="Disordered" evidence="1">
    <location>
        <begin position="1"/>
        <end position="50"/>
    </location>
</feature>
<proteinExistence type="predicted"/>
<dbReference type="AlphaFoldDB" id="A0AA87U7U0"/>
<evidence type="ECO:0000256" key="1">
    <source>
        <dbReference type="SAM" id="MobiDB-lite"/>
    </source>
</evidence>
<gene>
    <name evidence="2" type="ORF">RRH01S_32_00070</name>
</gene>
<dbReference type="EMBL" id="BAYX01000032">
    <property type="protein sequence ID" value="GAJ97107.1"/>
    <property type="molecule type" value="Genomic_DNA"/>
</dbReference>
<name>A0AA87U7U0_RHIRH</name>
<comment type="caution">
    <text evidence="2">The sequence shown here is derived from an EMBL/GenBank/DDBJ whole genome shotgun (WGS) entry which is preliminary data.</text>
</comment>
<accession>A0AA87U7U0</accession>